<evidence type="ECO:0000313" key="3">
    <source>
        <dbReference type="Proteomes" id="UP000016568"/>
    </source>
</evidence>
<feature type="compositionally biased region" description="Basic and acidic residues" evidence="1">
    <location>
        <begin position="157"/>
        <end position="172"/>
    </location>
</feature>
<protein>
    <recommendedName>
        <fullName evidence="4">C-type lysozyme inhibitor domain-containing protein</fullName>
    </recommendedName>
</protein>
<feature type="region of interest" description="Disordered" evidence="1">
    <location>
        <begin position="153"/>
        <end position="172"/>
    </location>
</feature>
<sequence>MRIGPPQAYAPLACLCEKGPRRERPTPAFTAKDSTPLPRSGVPFSGWPQRRRAVALLAGMFTLIANTACSPDSNLDKEDRPLPLAGTHIFTCGNGTKVRVDFVDNGLTIDFVSLPDGKTERLTSPAAGVTYFGDTMNLAISSGSIVVIRPDTGSQVCHRDGPGRERDGRPPP</sequence>
<organism evidence="2 3">
    <name type="scientific">Caenibius tardaugens NBRC 16725</name>
    <dbReference type="NCBI Taxonomy" id="1219035"/>
    <lineage>
        <taxon>Bacteria</taxon>
        <taxon>Pseudomonadati</taxon>
        <taxon>Pseudomonadota</taxon>
        <taxon>Alphaproteobacteria</taxon>
        <taxon>Sphingomonadales</taxon>
        <taxon>Erythrobacteraceae</taxon>
        <taxon>Caenibius</taxon>
    </lineage>
</organism>
<evidence type="ECO:0000313" key="2">
    <source>
        <dbReference type="EMBL" id="GAD48825.1"/>
    </source>
</evidence>
<comment type="caution">
    <text evidence="2">The sequence shown here is derived from an EMBL/GenBank/DDBJ whole genome shotgun (WGS) entry which is preliminary data.</text>
</comment>
<dbReference type="AlphaFoldDB" id="U2YK15"/>
<keyword evidence="3" id="KW-1185">Reference proteome</keyword>
<gene>
    <name evidence="2" type="ORF">NT2_04_02370</name>
</gene>
<proteinExistence type="predicted"/>
<evidence type="ECO:0008006" key="4">
    <source>
        <dbReference type="Google" id="ProtNLM"/>
    </source>
</evidence>
<dbReference type="Proteomes" id="UP000016568">
    <property type="component" value="Unassembled WGS sequence"/>
</dbReference>
<accession>U2YK15</accession>
<name>U2YK15_9SPHN</name>
<reference evidence="2 3" key="1">
    <citation type="submission" date="2013-09" db="EMBL/GenBank/DDBJ databases">
        <title>Whole genome shotgun sequence of Novosphingobium tardaugens NBRC 16725.</title>
        <authorList>
            <person name="Isaki S."/>
            <person name="Hosoyama A."/>
            <person name="Tsuchikane K."/>
            <person name="Katsumata H."/>
            <person name="Ando Y."/>
            <person name="Yamazaki S."/>
            <person name="Fujita N."/>
        </authorList>
    </citation>
    <scope>NUCLEOTIDE SEQUENCE [LARGE SCALE GENOMIC DNA]</scope>
    <source>
        <strain evidence="2 3">NBRC 16725</strain>
    </source>
</reference>
<evidence type="ECO:0000256" key="1">
    <source>
        <dbReference type="SAM" id="MobiDB-lite"/>
    </source>
</evidence>
<dbReference type="eggNOG" id="ENOG5031BXK">
    <property type="taxonomic scope" value="Bacteria"/>
</dbReference>
<dbReference type="EMBL" id="BASZ01000004">
    <property type="protein sequence ID" value="GAD48825.1"/>
    <property type="molecule type" value="Genomic_DNA"/>
</dbReference>
<feature type="region of interest" description="Disordered" evidence="1">
    <location>
        <begin position="24"/>
        <end position="44"/>
    </location>
</feature>